<dbReference type="Proteomes" id="UP000266178">
    <property type="component" value="Unassembled WGS sequence"/>
</dbReference>
<keyword evidence="1" id="KW-0812">Transmembrane</keyword>
<name>A0A399FB34_9DEIN</name>
<keyword evidence="1" id="KW-1133">Transmembrane helix</keyword>
<accession>A0A399FB34</accession>
<proteinExistence type="predicted"/>
<dbReference type="RefSeq" id="WP_119356695.1">
    <property type="nucleotide sequence ID" value="NZ_BJXM01000006.1"/>
</dbReference>
<sequence length="99" mass="11596">MRRWLALLLFFGLALAHDQPEDPVGDFVMTDWMILSSFFGFMIPALIVTVIAWRKGYFHDLEGESKRYFLKEPDPDYETPPSEWETLPDWAQEVSRGRA</sequence>
<gene>
    <name evidence="2" type="ORF">Mgrana_01190</name>
</gene>
<reference evidence="2 3" key="1">
    <citation type="submission" date="2018-08" db="EMBL/GenBank/DDBJ databases">
        <title>Meiothermus granaticius genome AF-68 sequencing project.</title>
        <authorList>
            <person name="Da Costa M.S."/>
            <person name="Albuquerque L."/>
            <person name="Raposo P."/>
            <person name="Froufe H.J.C."/>
            <person name="Barroso C.S."/>
            <person name="Egas C."/>
        </authorList>
    </citation>
    <scope>NUCLEOTIDE SEQUENCE [LARGE SCALE GENOMIC DNA]</scope>
    <source>
        <strain evidence="2 3">AF-68</strain>
    </source>
</reference>
<keyword evidence="1" id="KW-0472">Membrane</keyword>
<dbReference type="EMBL" id="QWLB01000012">
    <property type="protein sequence ID" value="RIH92915.1"/>
    <property type="molecule type" value="Genomic_DNA"/>
</dbReference>
<evidence type="ECO:0000256" key="1">
    <source>
        <dbReference type="SAM" id="Phobius"/>
    </source>
</evidence>
<keyword evidence="3" id="KW-1185">Reference proteome</keyword>
<evidence type="ECO:0000313" key="2">
    <source>
        <dbReference type="EMBL" id="RIH92915.1"/>
    </source>
</evidence>
<evidence type="ECO:0000313" key="3">
    <source>
        <dbReference type="Proteomes" id="UP000266178"/>
    </source>
</evidence>
<protein>
    <submittedName>
        <fullName evidence="2">Uncharacterized protein</fullName>
    </submittedName>
</protein>
<feature type="transmembrane region" description="Helical" evidence="1">
    <location>
        <begin position="32"/>
        <end position="53"/>
    </location>
</feature>
<comment type="caution">
    <text evidence="2">The sequence shown here is derived from an EMBL/GenBank/DDBJ whole genome shotgun (WGS) entry which is preliminary data.</text>
</comment>
<dbReference type="AlphaFoldDB" id="A0A399FB34"/>
<organism evidence="2 3">
    <name type="scientific">Meiothermus granaticius NBRC 107808</name>
    <dbReference type="NCBI Taxonomy" id="1227551"/>
    <lineage>
        <taxon>Bacteria</taxon>
        <taxon>Thermotogati</taxon>
        <taxon>Deinococcota</taxon>
        <taxon>Deinococci</taxon>
        <taxon>Thermales</taxon>
        <taxon>Thermaceae</taxon>
        <taxon>Meiothermus</taxon>
    </lineage>
</organism>